<dbReference type="EMBL" id="PNIK01000029">
    <property type="protein sequence ID" value="PMP68191.1"/>
    <property type="molecule type" value="Genomic_DNA"/>
</dbReference>
<feature type="repeat" description="TPR" evidence="1">
    <location>
        <begin position="392"/>
        <end position="425"/>
    </location>
</feature>
<keyword evidence="2" id="KW-0472">Membrane</keyword>
<protein>
    <recommendedName>
        <fullName evidence="5">Tetratricopeptide repeat protein</fullName>
    </recommendedName>
</protein>
<comment type="caution">
    <text evidence="3">The sequence shown here is derived from an EMBL/GenBank/DDBJ whole genome shotgun (WGS) entry which is preliminary data.</text>
</comment>
<dbReference type="InterPro" id="IPR011990">
    <property type="entry name" value="TPR-like_helical_dom_sf"/>
</dbReference>
<keyword evidence="2" id="KW-1133">Transmembrane helix</keyword>
<evidence type="ECO:0008006" key="5">
    <source>
        <dbReference type="Google" id="ProtNLM"/>
    </source>
</evidence>
<reference evidence="3 4" key="1">
    <citation type="submission" date="2018-01" db="EMBL/GenBank/DDBJ databases">
        <title>Metagenomic assembled genomes from two thermal pools in the Uzon Caldera, Kamchatka, Russia.</title>
        <authorList>
            <person name="Wilkins L."/>
            <person name="Ettinger C."/>
        </authorList>
    </citation>
    <scope>NUCLEOTIDE SEQUENCE [LARGE SCALE GENOMIC DNA]</scope>
    <source>
        <strain evidence="3">ZAV-08</strain>
    </source>
</reference>
<accession>A0A2N7PPT4</accession>
<dbReference type="PROSITE" id="PS50005">
    <property type="entry name" value="TPR"/>
    <property type="match status" value="1"/>
</dbReference>
<evidence type="ECO:0000256" key="2">
    <source>
        <dbReference type="SAM" id="Phobius"/>
    </source>
</evidence>
<dbReference type="AlphaFoldDB" id="A0A2N7PPT4"/>
<proteinExistence type="predicted"/>
<sequence length="623" mass="73252">MKNLSFSIIISGIFTIILFISIFFSLSVSEQPKDLGIVLFFSNETKEKEAEIKKAEEIIQKIKDAYNKKFYEKVTSLLNDLPSDFSLTPEENLIVSESFLRSGYPERAIEFSEKVISVKRGTQEACIANLIKTKAYIVKSDYKNAKKELKDFLDSYCNENLKREAKVLLYFIKELPAEEIKKIDKTLTKNVLGELYKLRGFYFIRKGELKKAEDDFFTFINVYGSYKEAPELIYQLAEAYFKKDEERAKIFYELIITNWDGTKEALFSKFRLYQIAYEKVLIKELLPEKTKQDLISFAILIKSKYPEEKIAEEASFIIVKVSFENKNYFLARKNAIEFLRTYERSSLIETVKTYYCESISSLFKEGLEKKNLSLIVKLEGEDKDLFKKTKCGEAYYTLGDIYLDYNFYTKASYCFIKAYELGGKKDFIPKVLLKLGLLALEDRDIDLFNQIFIFLEKNRYGELKKDPYYFYLKAFYEAQKNLGSGEYYLNLAINSSLPEKFKEKLLKYFRDRALYLRQYYKALAYTNNPFFGAKADDYVLLLLETLFADKTVFEKTLEYAKEKFPDNLKIKWLEAYYLEKQGNIKASTEMWKDLTKGDSLESEIAKSYEKMRNIIERIHKAIF</sequence>
<dbReference type="InterPro" id="IPR019734">
    <property type="entry name" value="TPR_rpt"/>
</dbReference>
<name>A0A2N7PPT4_9BACT</name>
<organism evidence="3 4">
    <name type="scientific">Thermodesulfobacterium geofontis</name>
    <dbReference type="NCBI Taxonomy" id="1295609"/>
    <lineage>
        <taxon>Bacteria</taxon>
        <taxon>Pseudomonadati</taxon>
        <taxon>Thermodesulfobacteriota</taxon>
        <taxon>Thermodesulfobacteria</taxon>
        <taxon>Thermodesulfobacteriales</taxon>
        <taxon>Thermodesulfobacteriaceae</taxon>
        <taxon>Thermodesulfobacterium</taxon>
    </lineage>
</organism>
<gene>
    <name evidence="3" type="ORF">C0190_01985</name>
</gene>
<keyword evidence="2" id="KW-0812">Transmembrane</keyword>
<keyword evidence="1" id="KW-0802">TPR repeat</keyword>
<feature type="transmembrane region" description="Helical" evidence="2">
    <location>
        <begin position="6"/>
        <end position="26"/>
    </location>
</feature>
<dbReference type="SUPFAM" id="SSF48452">
    <property type="entry name" value="TPR-like"/>
    <property type="match status" value="1"/>
</dbReference>
<dbReference type="Proteomes" id="UP000235460">
    <property type="component" value="Unassembled WGS sequence"/>
</dbReference>
<evidence type="ECO:0000313" key="3">
    <source>
        <dbReference type="EMBL" id="PMP68191.1"/>
    </source>
</evidence>
<dbReference type="Gene3D" id="1.25.40.10">
    <property type="entry name" value="Tetratricopeptide repeat domain"/>
    <property type="match status" value="1"/>
</dbReference>
<evidence type="ECO:0000256" key="1">
    <source>
        <dbReference type="PROSITE-ProRule" id="PRU00339"/>
    </source>
</evidence>
<evidence type="ECO:0000313" key="4">
    <source>
        <dbReference type="Proteomes" id="UP000235460"/>
    </source>
</evidence>